<proteinExistence type="predicted"/>
<sequence length="40" mass="4405">RLVVEAYSAVLDDGLTAQEALDIAAEKANVELDNYNSFFE</sequence>
<feature type="non-terminal residue" evidence="1">
    <location>
        <position position="1"/>
    </location>
</feature>
<reference evidence="1" key="1">
    <citation type="submission" date="2018-06" db="EMBL/GenBank/DDBJ databases">
        <authorList>
            <person name="Zhirakovskaya E."/>
        </authorList>
    </citation>
    <scope>NUCLEOTIDE SEQUENCE</scope>
</reference>
<gene>
    <name evidence="1" type="ORF">MNBD_CHLOROFLEXI01-1444</name>
</gene>
<evidence type="ECO:0000313" key="1">
    <source>
        <dbReference type="EMBL" id="VAW42573.1"/>
    </source>
</evidence>
<name>A0A3B0VR14_9ZZZZ</name>
<dbReference type="EMBL" id="UOEU01000932">
    <property type="protein sequence ID" value="VAW42573.1"/>
    <property type="molecule type" value="Genomic_DNA"/>
</dbReference>
<protein>
    <submittedName>
        <fullName evidence="1">Uncharacterized protein</fullName>
    </submittedName>
</protein>
<organism evidence="1">
    <name type="scientific">hydrothermal vent metagenome</name>
    <dbReference type="NCBI Taxonomy" id="652676"/>
    <lineage>
        <taxon>unclassified sequences</taxon>
        <taxon>metagenomes</taxon>
        <taxon>ecological metagenomes</taxon>
    </lineage>
</organism>
<dbReference type="AlphaFoldDB" id="A0A3B0VR14"/>
<accession>A0A3B0VR14</accession>